<dbReference type="SUPFAM" id="SSF51261">
    <property type="entry name" value="Duplicated hybrid motif"/>
    <property type="match status" value="1"/>
</dbReference>
<protein>
    <submittedName>
        <fullName evidence="5">Peptidase M23-like protein</fullName>
    </submittedName>
</protein>
<dbReference type="InterPro" id="IPR050570">
    <property type="entry name" value="Cell_wall_metabolism_enzyme"/>
</dbReference>
<keyword evidence="6" id="KW-1185">Reference proteome</keyword>
<evidence type="ECO:0000259" key="4">
    <source>
        <dbReference type="Pfam" id="PF01551"/>
    </source>
</evidence>
<gene>
    <name evidence="5" type="ORF">BDK89_2607</name>
</gene>
<dbReference type="GO" id="GO:0004222">
    <property type="term" value="F:metalloendopeptidase activity"/>
    <property type="evidence" value="ECO:0007669"/>
    <property type="project" value="TreeGrafter"/>
</dbReference>
<name>A0A4R7I2Y5_9ACTN</name>
<evidence type="ECO:0000256" key="3">
    <source>
        <dbReference type="SAM" id="SignalP"/>
    </source>
</evidence>
<feature type="region of interest" description="Disordered" evidence="2">
    <location>
        <begin position="164"/>
        <end position="194"/>
    </location>
</feature>
<dbReference type="InterPro" id="IPR016047">
    <property type="entry name" value="M23ase_b-sheet_dom"/>
</dbReference>
<dbReference type="Gene3D" id="2.70.70.10">
    <property type="entry name" value="Glucose Permease (Domain IIA)"/>
    <property type="match status" value="1"/>
</dbReference>
<dbReference type="InterPro" id="IPR011055">
    <property type="entry name" value="Dup_hybrid_motif"/>
</dbReference>
<dbReference type="PANTHER" id="PTHR21666:SF289">
    <property type="entry name" value="L-ALA--D-GLU ENDOPEPTIDASE"/>
    <property type="match status" value="1"/>
</dbReference>
<dbReference type="Pfam" id="PF01551">
    <property type="entry name" value="Peptidase_M23"/>
    <property type="match status" value="1"/>
</dbReference>
<evidence type="ECO:0000313" key="5">
    <source>
        <dbReference type="EMBL" id="TDT17006.1"/>
    </source>
</evidence>
<evidence type="ECO:0000256" key="2">
    <source>
        <dbReference type="SAM" id="MobiDB-lite"/>
    </source>
</evidence>
<dbReference type="EMBL" id="SOAU01000001">
    <property type="protein sequence ID" value="TDT17006.1"/>
    <property type="molecule type" value="Genomic_DNA"/>
</dbReference>
<organism evidence="5 6">
    <name type="scientific">Ilumatobacter fluminis</name>
    <dbReference type="NCBI Taxonomy" id="467091"/>
    <lineage>
        <taxon>Bacteria</taxon>
        <taxon>Bacillati</taxon>
        <taxon>Actinomycetota</taxon>
        <taxon>Acidimicrobiia</taxon>
        <taxon>Acidimicrobiales</taxon>
        <taxon>Ilumatobacteraceae</taxon>
        <taxon>Ilumatobacter</taxon>
    </lineage>
</organism>
<dbReference type="AlphaFoldDB" id="A0A4R7I2Y5"/>
<dbReference type="PANTHER" id="PTHR21666">
    <property type="entry name" value="PEPTIDASE-RELATED"/>
    <property type="match status" value="1"/>
</dbReference>
<reference evidence="5 6" key="1">
    <citation type="submission" date="2019-03" db="EMBL/GenBank/DDBJ databases">
        <title>Sequencing the genomes of 1000 actinobacteria strains.</title>
        <authorList>
            <person name="Klenk H.-P."/>
        </authorList>
    </citation>
    <scope>NUCLEOTIDE SEQUENCE [LARGE SCALE GENOMIC DNA]</scope>
    <source>
        <strain evidence="5 6">DSM 18936</strain>
    </source>
</reference>
<comment type="caution">
    <text evidence="5">The sequence shown here is derived from an EMBL/GenBank/DDBJ whole genome shotgun (WGS) entry which is preliminary data.</text>
</comment>
<feature type="signal peptide" evidence="3">
    <location>
        <begin position="1"/>
        <end position="30"/>
    </location>
</feature>
<keyword evidence="1 3" id="KW-0732">Signal</keyword>
<accession>A0A4R7I2Y5</accession>
<dbReference type="Proteomes" id="UP000294558">
    <property type="component" value="Unassembled WGS sequence"/>
</dbReference>
<feature type="domain" description="M23ase beta-sheet core" evidence="4">
    <location>
        <begin position="61"/>
        <end position="146"/>
    </location>
</feature>
<sequence>MIRPHPNVRPAARLGAALVASCLLSGIVPASSVAAACWFAPVDAPISDPYRPPRCPWCAGNRGIEYATVPGTPVRAVASGTVTFAGTVVDRRYVVVEHADGRRATYGLLSSIGVSAGDRVTARSIVGTAGATTHFGLRDGDDYVDPTPEIGRLAYAVRLVPLDGSPGAPPGPARPRCETPEIRAFPGANHGRGR</sequence>
<dbReference type="RefSeq" id="WP_166657560.1">
    <property type="nucleotide sequence ID" value="NZ_SOAU01000001.1"/>
</dbReference>
<dbReference type="CDD" id="cd12797">
    <property type="entry name" value="M23_peptidase"/>
    <property type="match status" value="1"/>
</dbReference>
<evidence type="ECO:0000256" key="1">
    <source>
        <dbReference type="ARBA" id="ARBA00022729"/>
    </source>
</evidence>
<proteinExistence type="predicted"/>
<feature type="chain" id="PRO_5039269218" evidence="3">
    <location>
        <begin position="31"/>
        <end position="194"/>
    </location>
</feature>
<evidence type="ECO:0000313" key="6">
    <source>
        <dbReference type="Proteomes" id="UP000294558"/>
    </source>
</evidence>